<protein>
    <submittedName>
        <fullName evidence="1">Putative nucleoside-diphosphate-sugar epimerase</fullName>
    </submittedName>
</protein>
<reference evidence="1 2" key="2">
    <citation type="submission" date="2015-05" db="EMBL/GenBank/DDBJ databases">
        <authorList>
            <person name="Morales-Cruz A."/>
            <person name="Amrine K.C."/>
            <person name="Cantu D."/>
        </authorList>
    </citation>
    <scope>NUCLEOTIDE SEQUENCE [LARGE SCALE GENOMIC DNA]</scope>
    <source>
        <strain evidence="1">DA912</strain>
    </source>
</reference>
<keyword evidence="2" id="KW-1185">Reference proteome</keyword>
<dbReference type="PANTHER" id="PTHR14097">
    <property type="entry name" value="OXIDOREDUCTASE HTATIP2"/>
    <property type="match status" value="1"/>
</dbReference>
<sequence>MKLLIGGSTGFVGTELVRQALKNPKITSIVGLGRRETVLPPSTPGAEKLKSVVCNNFDEYPESVKNELHDVDACIWTIAVTPMNMKSLPWSETVKITRDWTSTSLETLGKIPRKQSQPLRYIYMSGHFAPRERTEAPKVLSDNNLMEAGYLRVRLHHELLPDLVPRPTNIFLRIAKSGFILTPGKVAPPVPGLPSIQLEDISAALLDQAVEGLEKDTLFSEDMTRIGQNALGKTAQ</sequence>
<dbReference type="OrthoDB" id="3535423at2759"/>
<organism evidence="1 2">
    <name type="scientific">Diaporthe ampelina</name>
    <dbReference type="NCBI Taxonomy" id="1214573"/>
    <lineage>
        <taxon>Eukaryota</taxon>
        <taxon>Fungi</taxon>
        <taxon>Dikarya</taxon>
        <taxon>Ascomycota</taxon>
        <taxon>Pezizomycotina</taxon>
        <taxon>Sordariomycetes</taxon>
        <taxon>Sordariomycetidae</taxon>
        <taxon>Diaporthales</taxon>
        <taxon>Diaporthaceae</taxon>
        <taxon>Diaporthe</taxon>
    </lineage>
</organism>
<name>A0A0G2HYU2_9PEZI</name>
<accession>A0A0G2HYU2</accession>
<dbReference type="Proteomes" id="UP000034680">
    <property type="component" value="Unassembled WGS sequence"/>
</dbReference>
<dbReference type="SUPFAM" id="SSF51735">
    <property type="entry name" value="NAD(P)-binding Rossmann-fold domains"/>
    <property type="match status" value="1"/>
</dbReference>
<dbReference type="InterPro" id="IPR036291">
    <property type="entry name" value="NAD(P)-bd_dom_sf"/>
</dbReference>
<dbReference type="AlphaFoldDB" id="A0A0G2HYU2"/>
<reference evidence="1 2" key="1">
    <citation type="submission" date="2015-05" db="EMBL/GenBank/DDBJ databases">
        <title>Distinctive expansion of gene families associated with plant cell wall degradation and secondary metabolism in the genomes of grapevine trunk pathogens.</title>
        <authorList>
            <person name="Lawrence D.P."/>
            <person name="Travadon R."/>
            <person name="Rolshausen P.E."/>
            <person name="Baumgartner K."/>
        </authorList>
    </citation>
    <scope>NUCLEOTIDE SEQUENCE [LARGE SCALE GENOMIC DNA]</scope>
    <source>
        <strain evidence="1">DA912</strain>
    </source>
</reference>
<gene>
    <name evidence="1" type="ORF">UCDDA912_g06924</name>
</gene>
<dbReference type="STRING" id="1214573.A0A0G2HYU2"/>
<comment type="caution">
    <text evidence="1">The sequence shown here is derived from an EMBL/GenBank/DDBJ whole genome shotgun (WGS) entry which is preliminary data.</text>
</comment>
<dbReference type="Gene3D" id="3.40.50.720">
    <property type="entry name" value="NAD(P)-binding Rossmann-like Domain"/>
    <property type="match status" value="1"/>
</dbReference>
<proteinExistence type="predicted"/>
<evidence type="ECO:0000313" key="2">
    <source>
        <dbReference type="Proteomes" id="UP000034680"/>
    </source>
</evidence>
<dbReference type="EMBL" id="LCUC01000258">
    <property type="protein sequence ID" value="KKY33100.1"/>
    <property type="molecule type" value="Genomic_DNA"/>
</dbReference>
<dbReference type="PANTHER" id="PTHR14097:SF8">
    <property type="entry name" value="NAD(P)-BINDING DOMAIN-CONTAINING PROTEIN"/>
    <property type="match status" value="1"/>
</dbReference>
<evidence type="ECO:0000313" key="1">
    <source>
        <dbReference type="EMBL" id="KKY33100.1"/>
    </source>
</evidence>